<dbReference type="Proteomes" id="UP001148629">
    <property type="component" value="Unassembled WGS sequence"/>
</dbReference>
<reference evidence="1" key="1">
    <citation type="submission" date="2022-08" db="EMBL/GenBank/DDBJ databases">
        <title>Genome Sequence of Fusarium decemcellulare.</title>
        <authorList>
            <person name="Buettner E."/>
        </authorList>
    </citation>
    <scope>NUCLEOTIDE SEQUENCE</scope>
    <source>
        <strain evidence="1">Babe19</strain>
    </source>
</reference>
<dbReference type="EMBL" id="JANRMS010001845">
    <property type="protein sequence ID" value="KAJ3525819.1"/>
    <property type="molecule type" value="Genomic_DNA"/>
</dbReference>
<evidence type="ECO:0000313" key="1">
    <source>
        <dbReference type="EMBL" id="KAJ3525819.1"/>
    </source>
</evidence>
<gene>
    <name evidence="1" type="ORF">NM208_g11475</name>
</gene>
<comment type="caution">
    <text evidence="1">The sequence shown here is derived from an EMBL/GenBank/DDBJ whole genome shotgun (WGS) entry which is preliminary data.</text>
</comment>
<organism evidence="1 2">
    <name type="scientific">Fusarium decemcellulare</name>
    <dbReference type="NCBI Taxonomy" id="57161"/>
    <lineage>
        <taxon>Eukaryota</taxon>
        <taxon>Fungi</taxon>
        <taxon>Dikarya</taxon>
        <taxon>Ascomycota</taxon>
        <taxon>Pezizomycotina</taxon>
        <taxon>Sordariomycetes</taxon>
        <taxon>Hypocreomycetidae</taxon>
        <taxon>Hypocreales</taxon>
        <taxon>Nectriaceae</taxon>
        <taxon>Fusarium</taxon>
        <taxon>Fusarium decemcellulare species complex</taxon>
    </lineage>
</organism>
<sequence length="246" mass="27711">MFAIFNILTIFGQLVQQQMPHFVLQRSLYEVRERPSKTYSWKVFMLSQIVAEIPWNTLMSVLMFVCVYYPVGFDKNASAAGQTVERGGLMWLLFWQFLIFTCTFAHACIAITDTAEAGGNLANVLFMLCLFFCVSSIMATGLANTHVTCAANELVVFDPPANQTCNDFLEDYISKAGGYVVNPSATSECNFCTIEDTNVFLDSISSSYEHRWRDWGIGIVYIVVNIFGALALYWLVRMPKGKKKKA</sequence>
<proteinExistence type="predicted"/>
<name>A0ACC1RSG8_9HYPO</name>
<protein>
    <submittedName>
        <fullName evidence="1">Uncharacterized protein</fullName>
    </submittedName>
</protein>
<evidence type="ECO:0000313" key="2">
    <source>
        <dbReference type="Proteomes" id="UP001148629"/>
    </source>
</evidence>
<keyword evidence="2" id="KW-1185">Reference proteome</keyword>
<accession>A0ACC1RSG8</accession>